<evidence type="ECO:0008006" key="5">
    <source>
        <dbReference type="Google" id="ProtNLM"/>
    </source>
</evidence>
<dbReference type="AlphaFoldDB" id="R7QPF5"/>
<name>R7QPF5_CHOCR</name>
<dbReference type="GO" id="GO:0005092">
    <property type="term" value="F:GDP-dissociation inhibitor activity"/>
    <property type="evidence" value="ECO:0007669"/>
    <property type="project" value="InterPro"/>
</dbReference>
<dbReference type="InterPro" id="IPR018203">
    <property type="entry name" value="GDP_dissociation_inhibitor"/>
</dbReference>
<dbReference type="OMA" id="YSEMETS"/>
<protein>
    <recommendedName>
        <fullName evidence="5">Rab GDP dissociation inhibitor</fullName>
    </recommendedName>
</protein>
<dbReference type="OrthoDB" id="5634at2759"/>
<organism evidence="3 4">
    <name type="scientific">Chondrus crispus</name>
    <name type="common">Carrageen Irish moss</name>
    <name type="synonym">Polymorpha crispa</name>
    <dbReference type="NCBI Taxonomy" id="2769"/>
    <lineage>
        <taxon>Eukaryota</taxon>
        <taxon>Rhodophyta</taxon>
        <taxon>Florideophyceae</taxon>
        <taxon>Rhodymeniophycidae</taxon>
        <taxon>Gigartinales</taxon>
        <taxon>Gigartinaceae</taxon>
        <taxon>Chondrus</taxon>
    </lineage>
</organism>
<feature type="non-terminal residue" evidence="3">
    <location>
        <position position="359"/>
    </location>
</feature>
<dbReference type="KEGG" id="ccp:CHC_T00000201001"/>
<dbReference type="SUPFAM" id="SSF51905">
    <property type="entry name" value="FAD/NAD(P)-binding domain"/>
    <property type="match status" value="1"/>
</dbReference>
<dbReference type="Gramene" id="CDF39275">
    <property type="protein sequence ID" value="CDF39275"/>
    <property type="gene ID" value="CHC_T00000201001"/>
</dbReference>
<proteinExistence type="inferred from homology"/>
<dbReference type="GO" id="GO:0005634">
    <property type="term" value="C:nucleus"/>
    <property type="evidence" value="ECO:0007669"/>
    <property type="project" value="TreeGrafter"/>
</dbReference>
<accession>R7QPF5</accession>
<dbReference type="PRINTS" id="PR00891">
    <property type="entry name" value="RABGDIREP"/>
</dbReference>
<feature type="region of interest" description="Disordered" evidence="2">
    <location>
        <begin position="329"/>
        <end position="359"/>
    </location>
</feature>
<evidence type="ECO:0000256" key="1">
    <source>
        <dbReference type="ARBA" id="ARBA00005593"/>
    </source>
</evidence>
<dbReference type="Gene3D" id="1.10.405.10">
    <property type="entry name" value="Guanine Nucleotide Dissociation Inhibitor, domain 1"/>
    <property type="match status" value="1"/>
</dbReference>
<dbReference type="GeneID" id="17326904"/>
<dbReference type="PANTHER" id="PTHR11787">
    <property type="entry name" value="RAB GDP-DISSOCIATION INHIBITOR"/>
    <property type="match status" value="1"/>
</dbReference>
<evidence type="ECO:0000256" key="2">
    <source>
        <dbReference type="SAM" id="MobiDB-lite"/>
    </source>
</evidence>
<sequence>MARYFCEPLSQTEYDVVILGTGLPESILAASLALAGSRVLHLDPNSFYGGEWATIPLSQIDQLVADSVTAPAEDNHLRMYQTPGADVKEQIERELGPHYQLRNLPEVFAHRRMFPDGLRLMAPNNPVSEQIPPERTREFCLDFTPRPLMAAGAMIDLLVRTNVGHYLDFRGLDGLYVEFGEPHGLQHVPGSRSDVFQNRFVSMIEKRLLMRFVKKCYDGRDSLANETEQEIENRTFLDEMSEMDLTEKLQEFILHSIAFATGKETSLGRTEGMDMVRTYQQSMMKYGTKTPFLYPNYGWGEVAQAFCRLCAVNGGVYVLRRGWTSVISGNGEGEESESSSRGALPNESTVAGVVTTEQE</sequence>
<reference evidence="4" key="1">
    <citation type="journal article" date="2013" name="Proc. Natl. Acad. Sci. U.S.A.">
        <title>Genome structure and metabolic features in the red seaweed Chondrus crispus shed light on evolution of the Archaeplastida.</title>
        <authorList>
            <person name="Collen J."/>
            <person name="Porcel B."/>
            <person name="Carre W."/>
            <person name="Ball S.G."/>
            <person name="Chaparro C."/>
            <person name="Tonon T."/>
            <person name="Barbeyron T."/>
            <person name="Michel G."/>
            <person name="Noel B."/>
            <person name="Valentin K."/>
            <person name="Elias M."/>
            <person name="Artiguenave F."/>
            <person name="Arun A."/>
            <person name="Aury J.M."/>
            <person name="Barbosa-Neto J.F."/>
            <person name="Bothwell J.H."/>
            <person name="Bouget F.Y."/>
            <person name="Brillet L."/>
            <person name="Cabello-Hurtado F."/>
            <person name="Capella-Gutierrez S."/>
            <person name="Charrier B."/>
            <person name="Cladiere L."/>
            <person name="Cock J.M."/>
            <person name="Coelho S.M."/>
            <person name="Colleoni C."/>
            <person name="Czjzek M."/>
            <person name="Da Silva C."/>
            <person name="Delage L."/>
            <person name="Denoeud F."/>
            <person name="Deschamps P."/>
            <person name="Dittami S.M."/>
            <person name="Gabaldon T."/>
            <person name="Gachon C.M."/>
            <person name="Groisillier A."/>
            <person name="Herve C."/>
            <person name="Jabbari K."/>
            <person name="Katinka M."/>
            <person name="Kloareg B."/>
            <person name="Kowalczyk N."/>
            <person name="Labadie K."/>
            <person name="Leblanc C."/>
            <person name="Lopez P.J."/>
            <person name="McLachlan D.H."/>
            <person name="Meslet-Cladiere L."/>
            <person name="Moustafa A."/>
            <person name="Nehr Z."/>
            <person name="Nyvall Collen P."/>
            <person name="Panaud O."/>
            <person name="Partensky F."/>
            <person name="Poulain J."/>
            <person name="Rensing S.A."/>
            <person name="Rousvoal S."/>
            <person name="Samson G."/>
            <person name="Symeonidi A."/>
            <person name="Weissenbach J."/>
            <person name="Zambounis A."/>
            <person name="Wincker P."/>
            <person name="Boyen C."/>
        </authorList>
    </citation>
    <scope>NUCLEOTIDE SEQUENCE [LARGE SCALE GENOMIC DNA]</scope>
    <source>
        <strain evidence="4">cv. Stackhouse</strain>
    </source>
</reference>
<dbReference type="Proteomes" id="UP000012073">
    <property type="component" value="Unassembled WGS sequence"/>
</dbReference>
<dbReference type="STRING" id="2769.R7QPF5"/>
<dbReference type="GO" id="GO:0016192">
    <property type="term" value="P:vesicle-mediated transport"/>
    <property type="evidence" value="ECO:0007669"/>
    <property type="project" value="TreeGrafter"/>
</dbReference>
<keyword evidence="4" id="KW-1185">Reference proteome</keyword>
<dbReference type="Gene3D" id="3.50.50.60">
    <property type="entry name" value="FAD/NAD(P)-binding domain"/>
    <property type="match status" value="1"/>
</dbReference>
<dbReference type="PANTHER" id="PTHR11787:SF4">
    <property type="entry name" value="CHM, RAB ESCORT PROTEIN 1"/>
    <property type="match status" value="1"/>
</dbReference>
<gene>
    <name evidence="3" type="ORF">CHC_T00000201001</name>
</gene>
<dbReference type="PhylomeDB" id="R7QPF5"/>
<dbReference type="GO" id="GO:0005968">
    <property type="term" value="C:Rab-protein geranylgeranyltransferase complex"/>
    <property type="evidence" value="ECO:0007669"/>
    <property type="project" value="TreeGrafter"/>
</dbReference>
<dbReference type="Gene3D" id="3.30.519.10">
    <property type="entry name" value="Guanine Nucleotide Dissociation Inhibitor, domain 2"/>
    <property type="match status" value="1"/>
</dbReference>
<dbReference type="InterPro" id="IPR036188">
    <property type="entry name" value="FAD/NAD-bd_sf"/>
</dbReference>
<evidence type="ECO:0000313" key="3">
    <source>
        <dbReference type="EMBL" id="CDF39275.1"/>
    </source>
</evidence>
<dbReference type="GO" id="GO:0007264">
    <property type="term" value="P:small GTPase-mediated signal transduction"/>
    <property type="evidence" value="ECO:0007669"/>
    <property type="project" value="InterPro"/>
</dbReference>
<dbReference type="EMBL" id="HG002016">
    <property type="protein sequence ID" value="CDF39275.1"/>
    <property type="molecule type" value="Genomic_DNA"/>
</dbReference>
<dbReference type="RefSeq" id="XP_005719186.1">
    <property type="nucleotide sequence ID" value="XM_005719129.1"/>
</dbReference>
<comment type="similarity">
    <text evidence="1">Belongs to the Rab GDI family.</text>
</comment>
<dbReference type="GO" id="GO:0005829">
    <property type="term" value="C:cytosol"/>
    <property type="evidence" value="ECO:0007669"/>
    <property type="project" value="TreeGrafter"/>
</dbReference>
<dbReference type="Pfam" id="PF00996">
    <property type="entry name" value="GDI"/>
    <property type="match status" value="2"/>
</dbReference>
<evidence type="ECO:0000313" key="4">
    <source>
        <dbReference type="Proteomes" id="UP000012073"/>
    </source>
</evidence>